<dbReference type="EMBL" id="WUBS01000013">
    <property type="protein sequence ID" value="NDL64578.1"/>
    <property type="molecule type" value="Genomic_DNA"/>
</dbReference>
<organism evidence="1 2">
    <name type="scientific">Acerihabitans arboris</name>
    <dbReference type="NCBI Taxonomy" id="2691583"/>
    <lineage>
        <taxon>Bacteria</taxon>
        <taxon>Pseudomonadati</taxon>
        <taxon>Pseudomonadota</taxon>
        <taxon>Gammaproteobacteria</taxon>
        <taxon>Enterobacterales</taxon>
        <taxon>Pectobacteriaceae</taxon>
        <taxon>Acerihabitans</taxon>
    </lineage>
</organism>
<keyword evidence="2" id="KW-1185">Reference proteome</keyword>
<comment type="caution">
    <text evidence="1">The sequence shown here is derived from an EMBL/GenBank/DDBJ whole genome shotgun (WGS) entry which is preliminary data.</text>
</comment>
<proteinExistence type="predicted"/>
<reference evidence="1 2" key="2">
    <citation type="submission" date="2020-02" db="EMBL/GenBank/DDBJ databases">
        <title>The new genus of Enterobacteriales.</title>
        <authorList>
            <person name="Kim I.S."/>
        </authorList>
    </citation>
    <scope>NUCLEOTIDE SEQUENCE [LARGE SCALE GENOMIC DNA]</scope>
    <source>
        <strain evidence="1 2">SAP-6</strain>
    </source>
</reference>
<evidence type="ECO:0000313" key="2">
    <source>
        <dbReference type="Proteomes" id="UP000461443"/>
    </source>
</evidence>
<accession>A0A845SPV8</accession>
<dbReference type="Proteomes" id="UP000461443">
    <property type="component" value="Unassembled WGS sequence"/>
</dbReference>
<dbReference type="RefSeq" id="WP_162367294.1">
    <property type="nucleotide sequence ID" value="NZ_WUBS01000013.1"/>
</dbReference>
<reference evidence="1 2" key="1">
    <citation type="submission" date="2019-12" db="EMBL/GenBank/DDBJ databases">
        <authorList>
            <person name="Lee S.D."/>
        </authorList>
    </citation>
    <scope>NUCLEOTIDE SEQUENCE [LARGE SCALE GENOMIC DNA]</scope>
    <source>
        <strain evidence="1 2">SAP-6</strain>
    </source>
</reference>
<dbReference type="AlphaFoldDB" id="A0A845SPV8"/>
<gene>
    <name evidence="1" type="ORF">GRH90_17730</name>
</gene>
<evidence type="ECO:0000313" key="1">
    <source>
        <dbReference type="EMBL" id="NDL64578.1"/>
    </source>
</evidence>
<sequence>MILWRHQFFGNGFDALQPYADRAEGMAVMFSGLLQCAFENIMPLLPKRAAPVTAILHHPQMREEF</sequence>
<name>A0A845SPV8_9GAMM</name>
<protein>
    <submittedName>
        <fullName evidence="1">Uncharacterized protein</fullName>
    </submittedName>
</protein>